<reference evidence="1" key="2">
    <citation type="submission" date="2008-12" db="EMBL/GenBank/DDBJ databases">
        <title>Improved gene annotation of the rice (Oryza sativa) genomes.</title>
        <authorList>
            <person name="Wang J."/>
            <person name="Li R."/>
            <person name="Fan W."/>
            <person name="Huang Q."/>
            <person name="Zhang J."/>
            <person name="Zhou Y."/>
            <person name="Hu Y."/>
            <person name="Zi S."/>
            <person name="Li J."/>
            <person name="Ni P."/>
            <person name="Zheng H."/>
            <person name="Zhang Y."/>
            <person name="Zhao M."/>
            <person name="Hao Q."/>
            <person name="McDermott J."/>
            <person name="Samudrala R."/>
            <person name="Kristiansen K."/>
            <person name="Wong G.K.-S."/>
        </authorList>
    </citation>
    <scope>NUCLEOTIDE SEQUENCE</scope>
</reference>
<gene>
    <name evidence="1" type="ORF">OsJ_18178</name>
</gene>
<organism evidence="1">
    <name type="scientific">Oryza sativa subsp. japonica</name>
    <name type="common">Rice</name>
    <dbReference type="NCBI Taxonomy" id="39947"/>
    <lineage>
        <taxon>Eukaryota</taxon>
        <taxon>Viridiplantae</taxon>
        <taxon>Streptophyta</taxon>
        <taxon>Embryophyta</taxon>
        <taxon>Tracheophyta</taxon>
        <taxon>Spermatophyta</taxon>
        <taxon>Magnoliopsida</taxon>
        <taxon>Liliopsida</taxon>
        <taxon>Poales</taxon>
        <taxon>Poaceae</taxon>
        <taxon>BOP clade</taxon>
        <taxon>Oryzoideae</taxon>
        <taxon>Oryzeae</taxon>
        <taxon>Oryzinae</taxon>
        <taxon>Oryza</taxon>
        <taxon>Oryza sativa</taxon>
    </lineage>
</organism>
<name>B9FP22_ORYSJ</name>
<dbReference type="AlphaFoldDB" id="B9FP22"/>
<dbReference type="Proteomes" id="UP000007752">
    <property type="component" value="Chromosome 5"/>
</dbReference>
<dbReference type="EMBL" id="CM000142">
    <property type="protein sequence ID" value="EEE63366.1"/>
    <property type="molecule type" value="Genomic_DNA"/>
</dbReference>
<accession>B9FP22</accession>
<proteinExistence type="predicted"/>
<sequence length="203" mass="22086">MAKPFDWPNVPTAWPNVERQTHWPNGGPHTTLCLRLLIRAQQRHRFGAAAADRDGAEDPPLALASPLHLDGVSSSSNNVVVIADFCRSCQFPLPPPPPSDPPARPPAASLVGVSSRSPRHRLRLSLVRAAATLSPLPPISVAANTFVRFAYLPAHRRHGGIDEGRSRRRFPPMSPAAAWIRLPPSSSSTANCRLLSHAVLERR</sequence>
<reference evidence="1" key="1">
    <citation type="journal article" date="2005" name="PLoS Biol.">
        <title>The genomes of Oryza sativa: a history of duplications.</title>
        <authorList>
            <person name="Yu J."/>
            <person name="Wang J."/>
            <person name="Lin W."/>
            <person name="Li S."/>
            <person name="Li H."/>
            <person name="Zhou J."/>
            <person name="Ni P."/>
            <person name="Dong W."/>
            <person name="Hu S."/>
            <person name="Zeng C."/>
            <person name="Zhang J."/>
            <person name="Zhang Y."/>
            <person name="Li R."/>
            <person name="Xu Z."/>
            <person name="Li S."/>
            <person name="Li X."/>
            <person name="Zheng H."/>
            <person name="Cong L."/>
            <person name="Lin L."/>
            <person name="Yin J."/>
            <person name="Geng J."/>
            <person name="Li G."/>
            <person name="Shi J."/>
            <person name="Liu J."/>
            <person name="Lv H."/>
            <person name="Li J."/>
            <person name="Wang J."/>
            <person name="Deng Y."/>
            <person name="Ran L."/>
            <person name="Shi X."/>
            <person name="Wang X."/>
            <person name="Wu Q."/>
            <person name="Li C."/>
            <person name="Ren X."/>
            <person name="Wang J."/>
            <person name="Wang X."/>
            <person name="Li D."/>
            <person name="Liu D."/>
            <person name="Zhang X."/>
            <person name="Ji Z."/>
            <person name="Zhao W."/>
            <person name="Sun Y."/>
            <person name="Zhang Z."/>
            <person name="Bao J."/>
            <person name="Han Y."/>
            <person name="Dong L."/>
            <person name="Ji J."/>
            <person name="Chen P."/>
            <person name="Wu S."/>
            <person name="Liu J."/>
            <person name="Xiao Y."/>
            <person name="Bu D."/>
            <person name="Tan J."/>
            <person name="Yang L."/>
            <person name="Ye C."/>
            <person name="Zhang J."/>
            <person name="Xu J."/>
            <person name="Zhou Y."/>
            <person name="Yu Y."/>
            <person name="Zhang B."/>
            <person name="Zhuang S."/>
            <person name="Wei H."/>
            <person name="Liu B."/>
            <person name="Lei M."/>
            <person name="Yu H."/>
            <person name="Li Y."/>
            <person name="Xu H."/>
            <person name="Wei S."/>
            <person name="He X."/>
            <person name="Fang L."/>
            <person name="Zhang Z."/>
            <person name="Zhang Y."/>
            <person name="Huang X."/>
            <person name="Su Z."/>
            <person name="Tong W."/>
            <person name="Li J."/>
            <person name="Tong Z."/>
            <person name="Li S."/>
            <person name="Ye J."/>
            <person name="Wang L."/>
            <person name="Fang L."/>
            <person name="Lei T."/>
            <person name="Chen C."/>
            <person name="Chen H."/>
            <person name="Xu Z."/>
            <person name="Li H."/>
            <person name="Huang H."/>
            <person name="Zhang F."/>
            <person name="Xu H."/>
            <person name="Li N."/>
            <person name="Zhao C."/>
            <person name="Li S."/>
            <person name="Dong L."/>
            <person name="Huang Y."/>
            <person name="Li L."/>
            <person name="Xi Y."/>
            <person name="Qi Q."/>
            <person name="Li W."/>
            <person name="Zhang B."/>
            <person name="Hu W."/>
            <person name="Zhang Y."/>
            <person name="Tian X."/>
            <person name="Jiao Y."/>
            <person name="Liang X."/>
            <person name="Jin J."/>
            <person name="Gao L."/>
            <person name="Zheng W."/>
            <person name="Hao B."/>
            <person name="Liu S."/>
            <person name="Wang W."/>
            <person name="Yuan L."/>
            <person name="Cao M."/>
            <person name="McDermott J."/>
            <person name="Samudrala R."/>
            <person name="Wang J."/>
            <person name="Wong G.K."/>
            <person name="Yang H."/>
        </authorList>
    </citation>
    <scope>NUCLEOTIDE SEQUENCE [LARGE SCALE GENOMIC DNA]</scope>
</reference>
<protein>
    <submittedName>
        <fullName evidence="1">Uncharacterized protein</fullName>
    </submittedName>
</protein>
<evidence type="ECO:0000313" key="1">
    <source>
        <dbReference type="EMBL" id="EEE63366.1"/>
    </source>
</evidence>